<dbReference type="InterPro" id="IPR037359">
    <property type="entry name" value="NST/OST"/>
</dbReference>
<dbReference type="PANTHER" id="PTHR10605">
    <property type="entry name" value="HEPARAN SULFATE SULFOTRANSFERASE"/>
    <property type="match status" value="1"/>
</dbReference>
<dbReference type="SUPFAM" id="SSF52540">
    <property type="entry name" value="P-loop containing nucleoside triphosphate hydrolases"/>
    <property type="match status" value="1"/>
</dbReference>
<dbReference type="PANTHER" id="PTHR10605:SF56">
    <property type="entry name" value="BIFUNCTIONAL HEPARAN SULFATE N-DEACETYLASE_N-SULFOTRANSFERASE"/>
    <property type="match status" value="1"/>
</dbReference>
<evidence type="ECO:0008006" key="3">
    <source>
        <dbReference type="Google" id="ProtNLM"/>
    </source>
</evidence>
<accession>A0A6J4HH74</accession>
<proteinExistence type="predicted"/>
<protein>
    <recommendedName>
        <fullName evidence="3">Sulfotransferase</fullName>
    </recommendedName>
</protein>
<reference evidence="2" key="1">
    <citation type="submission" date="2020-02" db="EMBL/GenBank/DDBJ databases">
        <authorList>
            <person name="Meier V. D."/>
        </authorList>
    </citation>
    <scope>NUCLEOTIDE SEQUENCE</scope>
    <source>
        <strain evidence="2">AVDCRST_MAG93</strain>
    </source>
</reference>
<dbReference type="GO" id="GO:0008146">
    <property type="term" value="F:sulfotransferase activity"/>
    <property type="evidence" value="ECO:0007669"/>
    <property type="project" value="InterPro"/>
</dbReference>
<evidence type="ECO:0000313" key="2">
    <source>
        <dbReference type="EMBL" id="CAA9224589.1"/>
    </source>
</evidence>
<dbReference type="EMBL" id="CADCTR010000195">
    <property type="protein sequence ID" value="CAA9224589.1"/>
    <property type="molecule type" value="Genomic_DNA"/>
</dbReference>
<dbReference type="Gene3D" id="3.40.50.300">
    <property type="entry name" value="P-loop containing nucleotide triphosphate hydrolases"/>
    <property type="match status" value="1"/>
</dbReference>
<dbReference type="AlphaFoldDB" id="A0A6J4HH74"/>
<keyword evidence="1" id="KW-0808">Transferase</keyword>
<organism evidence="2">
    <name type="scientific">uncultured Chloroflexia bacterium</name>
    <dbReference type="NCBI Taxonomy" id="1672391"/>
    <lineage>
        <taxon>Bacteria</taxon>
        <taxon>Bacillati</taxon>
        <taxon>Chloroflexota</taxon>
        <taxon>Chloroflexia</taxon>
        <taxon>environmental samples</taxon>
    </lineage>
</organism>
<name>A0A6J4HH74_9CHLR</name>
<dbReference type="Pfam" id="PF13469">
    <property type="entry name" value="Sulfotransfer_3"/>
    <property type="match status" value="1"/>
</dbReference>
<sequence length="334" mass="39419">MPPDFIGIGAQKAGTTWLYQNLRTHPQIWIPWKELHYFDRKIKLTSGWYSRLFGEDRREYRWSQRAFHWQGIGLRTLPADLLWLYKYFARLPDDRWYLSLFEPSRGRVTGEITPSYSILDRDMVAHAYELVPEARIIFMMRNPIERAWSQAIMRLTNKGHAVDETAEEQFHRRFGRRASRLRTDYVRTLENWSSSYPKEHIFVGFLEDISLHPDELLRTLYAFLGVDSSFRPRARKEKIHSTPVSKMPASIAVYLARSYVEDLENLSERFGGYASFWLHCARRLIEDPPNEELIAYPFWETSYWEEWAGAFPENDPSNTVTRLGSGPLRSIQIG</sequence>
<gene>
    <name evidence="2" type="ORF">AVDCRST_MAG93-603</name>
</gene>
<evidence type="ECO:0000256" key="1">
    <source>
        <dbReference type="ARBA" id="ARBA00022679"/>
    </source>
</evidence>
<dbReference type="InterPro" id="IPR027417">
    <property type="entry name" value="P-loop_NTPase"/>
</dbReference>